<organism evidence="2">
    <name type="scientific">Heliothis virescens</name>
    <name type="common">Tobacco budworm moth</name>
    <dbReference type="NCBI Taxonomy" id="7102"/>
    <lineage>
        <taxon>Eukaryota</taxon>
        <taxon>Metazoa</taxon>
        <taxon>Ecdysozoa</taxon>
        <taxon>Arthropoda</taxon>
        <taxon>Hexapoda</taxon>
        <taxon>Insecta</taxon>
        <taxon>Pterygota</taxon>
        <taxon>Neoptera</taxon>
        <taxon>Endopterygota</taxon>
        <taxon>Lepidoptera</taxon>
        <taxon>Glossata</taxon>
        <taxon>Ditrysia</taxon>
        <taxon>Noctuoidea</taxon>
        <taxon>Noctuidae</taxon>
        <taxon>Heliothinae</taxon>
        <taxon>Heliothis</taxon>
    </lineage>
</organism>
<dbReference type="EMBL" id="NWSH01000104">
    <property type="protein sequence ID" value="PCG79525.1"/>
    <property type="molecule type" value="Genomic_DNA"/>
</dbReference>
<dbReference type="SUPFAM" id="SSF47473">
    <property type="entry name" value="EF-hand"/>
    <property type="match status" value="1"/>
</dbReference>
<name>A0A2A4K5K6_HELVI</name>
<dbReference type="Gene3D" id="1.10.238.10">
    <property type="entry name" value="EF-hand"/>
    <property type="match status" value="1"/>
</dbReference>
<dbReference type="Pfam" id="PF05517">
    <property type="entry name" value="p25-alpha"/>
    <property type="match status" value="1"/>
</dbReference>
<evidence type="ECO:0000256" key="1">
    <source>
        <dbReference type="ARBA" id="ARBA00010994"/>
    </source>
</evidence>
<accession>A0A2A4K5K6</accession>
<dbReference type="InterPro" id="IPR008907">
    <property type="entry name" value="TPP/p25"/>
</dbReference>
<dbReference type="AlphaFoldDB" id="A0A2A4K5K6"/>
<protein>
    <submittedName>
        <fullName evidence="2">Uncharacterized protein</fullName>
    </submittedName>
</protein>
<evidence type="ECO:0000313" key="2">
    <source>
        <dbReference type="EMBL" id="PCG79525.1"/>
    </source>
</evidence>
<reference evidence="2" key="1">
    <citation type="submission" date="2017-09" db="EMBL/GenBank/DDBJ databases">
        <title>Contemporary evolution of a Lepidopteran species, Heliothis virescens, in response to modern agricultural practices.</title>
        <authorList>
            <person name="Fritz M.L."/>
            <person name="Deyonke A.M."/>
            <person name="Papanicolaou A."/>
            <person name="Micinski S."/>
            <person name="Westbrook J."/>
            <person name="Gould F."/>
        </authorList>
    </citation>
    <scope>NUCLEOTIDE SEQUENCE [LARGE SCALE GENOMIC DNA]</scope>
    <source>
        <strain evidence="2">HvINT-</strain>
        <tissue evidence="2">Whole body</tissue>
    </source>
</reference>
<dbReference type="InterPro" id="IPR011992">
    <property type="entry name" value="EF-hand-dom_pair"/>
</dbReference>
<dbReference type="GO" id="GO:0015631">
    <property type="term" value="F:tubulin binding"/>
    <property type="evidence" value="ECO:0007669"/>
    <property type="project" value="InterPro"/>
</dbReference>
<dbReference type="GO" id="GO:0046785">
    <property type="term" value="P:microtubule polymerization"/>
    <property type="evidence" value="ECO:0007669"/>
    <property type="project" value="InterPro"/>
</dbReference>
<comment type="caution">
    <text evidence="2">The sequence shown here is derived from an EMBL/GenBank/DDBJ whole genome shotgun (WGS) entry which is preliminary data.</text>
</comment>
<comment type="similarity">
    <text evidence="1">Belongs to the TPPP family.</text>
</comment>
<sequence length="107" mass="12221">MDSMDDIFKNLEKQGKTDVENLVQWMKDSKLIDTSKEQESKARKMFRDVQDVQRVELQKFKEIIEKLAAEQKKTVDQLTKQLAAEGPKFVNAAMAGINAFTDALKGK</sequence>
<gene>
    <name evidence="2" type="ORF">B5V51_225</name>
</gene>
<proteinExistence type="inferred from homology"/>